<evidence type="ECO:0000313" key="3">
    <source>
        <dbReference type="Proteomes" id="UP001165423"/>
    </source>
</evidence>
<protein>
    <submittedName>
        <fullName evidence="2">Uncharacterized protein</fullName>
    </submittedName>
</protein>
<dbReference type="Proteomes" id="UP001165423">
    <property type="component" value="Unassembled WGS sequence"/>
</dbReference>
<keyword evidence="3" id="KW-1185">Reference proteome</keyword>
<dbReference type="RefSeq" id="WP_243321179.1">
    <property type="nucleotide sequence ID" value="NZ_JALGCL010000002.1"/>
</dbReference>
<organism evidence="2 3">
    <name type="scientific">Cognatiluteimonas sedimenti</name>
    <dbReference type="NCBI Taxonomy" id="2927791"/>
    <lineage>
        <taxon>Bacteria</taxon>
        <taxon>Pseudomonadati</taxon>
        <taxon>Pseudomonadota</taxon>
        <taxon>Gammaproteobacteria</taxon>
        <taxon>Lysobacterales</taxon>
        <taxon>Lysobacteraceae</taxon>
        <taxon>Cognatiluteimonas</taxon>
    </lineage>
</organism>
<reference evidence="2 3" key="1">
    <citation type="submission" date="2022-03" db="EMBL/GenBank/DDBJ databases">
        <title>Luteimonas soily sp. nov., a novel bacterium isolated from the soil.</title>
        <authorList>
            <person name="Zhang X."/>
        </authorList>
    </citation>
    <scope>NUCLEOTIDE SEQUENCE [LARGE SCALE GENOMIC DNA]</scope>
    <source>
        <strain evidence="2 3">50</strain>
    </source>
</reference>
<sequence length="145" mass="14686">MNESNGYAVFFFPQALEALGDAIKPYLQDSPAGPHLVCKEIDTGGALLEMTLEGVTSGGKAVQLELMVPTSMVRMIVSSQSDGSFGFGPRTAAAPVPELPPVGPTGESGQSRPDALPSGGALVVPEEAPAGPVATPADETAKPAP</sequence>
<accession>A0ABT0A530</accession>
<dbReference type="EMBL" id="JALGCL010000002">
    <property type="protein sequence ID" value="MCJ0826071.1"/>
    <property type="molecule type" value="Genomic_DNA"/>
</dbReference>
<comment type="caution">
    <text evidence="2">The sequence shown here is derived from an EMBL/GenBank/DDBJ whole genome shotgun (WGS) entry which is preliminary data.</text>
</comment>
<evidence type="ECO:0000313" key="2">
    <source>
        <dbReference type="EMBL" id="MCJ0826071.1"/>
    </source>
</evidence>
<feature type="region of interest" description="Disordered" evidence="1">
    <location>
        <begin position="84"/>
        <end position="145"/>
    </location>
</feature>
<proteinExistence type="predicted"/>
<evidence type="ECO:0000256" key="1">
    <source>
        <dbReference type="SAM" id="MobiDB-lite"/>
    </source>
</evidence>
<name>A0ABT0A530_9GAMM</name>
<gene>
    <name evidence="2" type="ORF">MQC88_08890</name>
</gene>